<dbReference type="NCBIfam" id="TIGR00436">
    <property type="entry name" value="era"/>
    <property type="match status" value="1"/>
</dbReference>
<dbReference type="GO" id="GO:0005525">
    <property type="term" value="F:GTP binding"/>
    <property type="evidence" value="ECO:0007669"/>
    <property type="project" value="UniProtKB-UniRule"/>
</dbReference>
<dbReference type="PANTHER" id="PTHR42698:SF1">
    <property type="entry name" value="GTPASE ERA, MITOCHONDRIAL"/>
    <property type="match status" value="1"/>
</dbReference>
<dbReference type="CDD" id="cd04163">
    <property type="entry name" value="Era"/>
    <property type="match status" value="1"/>
</dbReference>
<dbReference type="NCBIfam" id="TIGR00231">
    <property type="entry name" value="small_GTP"/>
    <property type="match status" value="1"/>
</dbReference>
<keyword evidence="6" id="KW-0997">Cell inner membrane</keyword>
<dbReference type="InterPro" id="IPR015946">
    <property type="entry name" value="KH_dom-like_a/b"/>
</dbReference>
<accession>D6Z7P5</accession>
<keyword evidence="3 6" id="KW-0547">Nucleotide-binding</keyword>
<dbReference type="RefSeq" id="WP_013138428.1">
    <property type="nucleotide sequence ID" value="NC_014168.1"/>
</dbReference>
<evidence type="ECO:0000256" key="8">
    <source>
        <dbReference type="RuleBase" id="RU003761"/>
    </source>
</evidence>
<dbReference type="AlphaFoldDB" id="D6Z7P5"/>
<dbReference type="GO" id="GO:0005886">
    <property type="term" value="C:plasma membrane"/>
    <property type="evidence" value="ECO:0007669"/>
    <property type="project" value="UniProtKB-SubCell"/>
</dbReference>
<dbReference type="Proteomes" id="UP000002247">
    <property type="component" value="Chromosome"/>
</dbReference>
<feature type="region of interest" description="G4" evidence="7">
    <location>
        <begin position="149"/>
        <end position="152"/>
    </location>
</feature>
<protein>
    <recommendedName>
        <fullName evidence="2 6">GTPase Era</fullName>
    </recommendedName>
</protein>
<dbReference type="PANTHER" id="PTHR42698">
    <property type="entry name" value="GTPASE ERA"/>
    <property type="match status" value="1"/>
</dbReference>
<feature type="region of interest" description="G5" evidence="7">
    <location>
        <begin position="179"/>
        <end position="181"/>
    </location>
</feature>
<feature type="compositionally biased region" description="Basic and acidic residues" evidence="9">
    <location>
        <begin position="1"/>
        <end position="10"/>
    </location>
</feature>
<dbReference type="InterPro" id="IPR027417">
    <property type="entry name" value="P-loop_NTPase"/>
</dbReference>
<dbReference type="Gene3D" id="3.40.50.300">
    <property type="entry name" value="P-loop containing nucleotide triphosphate hydrolases"/>
    <property type="match status" value="1"/>
</dbReference>
<evidence type="ECO:0000313" key="12">
    <source>
        <dbReference type="EMBL" id="ADG97975.1"/>
    </source>
</evidence>
<evidence type="ECO:0000256" key="1">
    <source>
        <dbReference type="ARBA" id="ARBA00007921"/>
    </source>
</evidence>
<feature type="region of interest" description="G3" evidence="7">
    <location>
        <begin position="85"/>
        <end position="88"/>
    </location>
</feature>
<evidence type="ECO:0000256" key="9">
    <source>
        <dbReference type="SAM" id="MobiDB-lite"/>
    </source>
</evidence>
<dbReference type="GO" id="GO:0000028">
    <property type="term" value="P:ribosomal small subunit assembly"/>
    <property type="evidence" value="ECO:0007669"/>
    <property type="project" value="TreeGrafter"/>
</dbReference>
<feature type="domain" description="KH type-2" evidence="10">
    <location>
        <begin position="231"/>
        <end position="307"/>
    </location>
</feature>
<dbReference type="GO" id="GO:0043024">
    <property type="term" value="F:ribosomal small subunit binding"/>
    <property type="evidence" value="ECO:0007669"/>
    <property type="project" value="TreeGrafter"/>
</dbReference>
<comment type="subcellular location">
    <subcellularLocation>
        <location evidence="6">Cytoplasm</location>
    </subcellularLocation>
    <subcellularLocation>
        <location evidence="6">Cell inner membrane</location>
        <topology evidence="6">Peripheral membrane protein</topology>
    </subcellularLocation>
</comment>
<evidence type="ECO:0000259" key="10">
    <source>
        <dbReference type="PROSITE" id="PS50823"/>
    </source>
</evidence>
<keyword evidence="6" id="KW-0472">Membrane</keyword>
<sequence length="321" mass="35145">MTDKSAEHGRTLPRAMGGGAARQGFQDGFRSGFVCFAGRPNVGKSSLINALVGEEVMITSAHPQTTRRAVRAIMNAPDHQIVIVDTPGVHRPRTALSERLNDTAAQAFAEVDVVGFCVPADEDIGPGDKFILEQVRREAPKARIVGLVTKIDKRGRGRTAAQLLALSALLGPEHDVVPVSRQSPEQLSALAELLVSLMPQGPPWYPTDQVVDDSDEARVAELIREAALSRLREELPHSVMVVVEETQRKKDLWVVYASVYVERSSQKAIVIGAKGSVLREIGTVARSRIEAAFGVRAHLDLRVKIAKDWQRDPKQLDRFGF</sequence>
<keyword evidence="6" id="KW-0690">Ribosome biogenesis</keyword>
<dbReference type="InterPro" id="IPR005662">
    <property type="entry name" value="GTPase_Era-like"/>
</dbReference>
<dbReference type="Pfam" id="PF07650">
    <property type="entry name" value="KH_2"/>
    <property type="match status" value="1"/>
</dbReference>
<feature type="binding site" evidence="6">
    <location>
        <begin position="149"/>
        <end position="152"/>
    </location>
    <ligand>
        <name>GTP</name>
        <dbReference type="ChEBI" id="CHEBI:37565"/>
    </ligand>
</feature>
<dbReference type="InterPro" id="IPR006073">
    <property type="entry name" value="GTP-bd"/>
</dbReference>
<dbReference type="KEGG" id="srt:Srot_1512"/>
<keyword evidence="13" id="KW-1185">Reference proteome</keyword>
<dbReference type="EMBL" id="CP001958">
    <property type="protein sequence ID" value="ADG97975.1"/>
    <property type="molecule type" value="Genomic_DNA"/>
</dbReference>
<dbReference type="CDD" id="cd22534">
    <property type="entry name" value="KH-II_Era"/>
    <property type="match status" value="1"/>
</dbReference>
<comment type="function">
    <text evidence="6">An essential GTPase that binds both GDP and GTP, with rapid nucleotide exchange. Plays a role in 16S rRNA processing and 30S ribosomal subunit biogenesis and possibly also in cell cycle regulation and energy metabolism.</text>
</comment>
<feature type="region of interest" description="G2" evidence="7">
    <location>
        <begin position="64"/>
        <end position="68"/>
    </location>
</feature>
<gene>
    <name evidence="6" type="primary">era</name>
    <name evidence="12" type="ordered locus">Srot_1512</name>
</gene>
<dbReference type="GO" id="GO:0070181">
    <property type="term" value="F:small ribosomal subunit rRNA binding"/>
    <property type="evidence" value="ECO:0007669"/>
    <property type="project" value="UniProtKB-UniRule"/>
</dbReference>
<evidence type="ECO:0000256" key="6">
    <source>
        <dbReference type="HAMAP-Rule" id="MF_00367"/>
    </source>
</evidence>
<keyword evidence="4 6" id="KW-0694">RNA-binding</keyword>
<feature type="binding site" evidence="6">
    <location>
        <begin position="38"/>
        <end position="45"/>
    </location>
    <ligand>
        <name>GTP</name>
        <dbReference type="ChEBI" id="CHEBI:37565"/>
    </ligand>
</feature>
<feature type="region of interest" description="G1" evidence="7">
    <location>
        <begin position="38"/>
        <end position="45"/>
    </location>
</feature>
<dbReference type="InterPro" id="IPR004044">
    <property type="entry name" value="KH_dom_type_2"/>
</dbReference>
<dbReference type="InterPro" id="IPR009019">
    <property type="entry name" value="KH_sf_prok-type"/>
</dbReference>
<comment type="subunit">
    <text evidence="6">Monomer.</text>
</comment>
<comment type="similarity">
    <text evidence="1 6 7 8">Belongs to the TRAFAC class TrmE-Era-EngA-EngB-Septin-like GTPase superfamily. Era GTPase family.</text>
</comment>
<feature type="domain" description="Era-type G" evidence="11">
    <location>
        <begin position="30"/>
        <end position="200"/>
    </location>
</feature>
<dbReference type="HAMAP" id="MF_00367">
    <property type="entry name" value="GTPase_Era"/>
    <property type="match status" value="1"/>
</dbReference>
<dbReference type="PROSITE" id="PS50823">
    <property type="entry name" value="KH_TYPE_2"/>
    <property type="match status" value="1"/>
</dbReference>
<evidence type="ECO:0000259" key="11">
    <source>
        <dbReference type="PROSITE" id="PS51713"/>
    </source>
</evidence>
<dbReference type="SUPFAM" id="SSF52540">
    <property type="entry name" value="P-loop containing nucleoside triphosphate hydrolases"/>
    <property type="match status" value="1"/>
</dbReference>
<evidence type="ECO:0000256" key="2">
    <source>
        <dbReference type="ARBA" id="ARBA00020484"/>
    </source>
</evidence>
<keyword evidence="6" id="KW-0699">rRNA-binding</keyword>
<evidence type="ECO:0000313" key="13">
    <source>
        <dbReference type="Proteomes" id="UP000002247"/>
    </source>
</evidence>
<proteinExistence type="inferred from homology"/>
<evidence type="ECO:0000256" key="3">
    <source>
        <dbReference type="ARBA" id="ARBA00022741"/>
    </source>
</evidence>
<dbReference type="HOGENOM" id="CLU_038009_0_2_11"/>
<organism evidence="12 13">
    <name type="scientific">Segniliparus rotundus (strain ATCC BAA-972 / CDC 1076 / CIP 108378 / DSM 44985 / JCM 13578)</name>
    <dbReference type="NCBI Taxonomy" id="640132"/>
    <lineage>
        <taxon>Bacteria</taxon>
        <taxon>Bacillati</taxon>
        <taxon>Actinomycetota</taxon>
        <taxon>Actinomycetes</taxon>
        <taxon>Mycobacteriales</taxon>
        <taxon>Segniliparaceae</taxon>
        <taxon>Segniliparus</taxon>
    </lineage>
</organism>
<dbReference type="SUPFAM" id="SSF54814">
    <property type="entry name" value="Prokaryotic type KH domain (KH-domain type II)"/>
    <property type="match status" value="1"/>
</dbReference>
<dbReference type="GO" id="GO:0005829">
    <property type="term" value="C:cytosol"/>
    <property type="evidence" value="ECO:0007669"/>
    <property type="project" value="TreeGrafter"/>
</dbReference>
<dbReference type="NCBIfam" id="NF000908">
    <property type="entry name" value="PRK00089.1"/>
    <property type="match status" value="1"/>
</dbReference>
<keyword evidence="6" id="KW-0963">Cytoplasm</keyword>
<evidence type="ECO:0000256" key="4">
    <source>
        <dbReference type="ARBA" id="ARBA00022884"/>
    </source>
</evidence>
<dbReference type="GO" id="GO:0003924">
    <property type="term" value="F:GTPase activity"/>
    <property type="evidence" value="ECO:0007669"/>
    <property type="project" value="UniProtKB-UniRule"/>
</dbReference>
<dbReference type="STRING" id="640132.Srot_1512"/>
<feature type="binding site" evidence="6">
    <location>
        <begin position="85"/>
        <end position="89"/>
    </location>
    <ligand>
        <name>GTP</name>
        <dbReference type="ChEBI" id="CHEBI:37565"/>
    </ligand>
</feature>
<reference evidence="12 13" key="1">
    <citation type="journal article" date="2010" name="Stand. Genomic Sci.">
        <title>Complete genome sequence of Segniliparus rotundus type strain (CDC 1076).</title>
        <authorList>
            <person name="Sikorski J."/>
            <person name="Lapidus A."/>
            <person name="Copeland A."/>
            <person name="Misra M."/>
            <person name="Glavina Del Rio T."/>
            <person name="Nolan M."/>
            <person name="Lucas S."/>
            <person name="Chen F."/>
            <person name="Tice H."/>
            <person name="Cheng J.F."/>
            <person name="Jando M."/>
            <person name="Schneider S."/>
            <person name="Bruce D."/>
            <person name="Goodwin L."/>
            <person name="Pitluck S."/>
            <person name="Liolios K."/>
            <person name="Mikhailova N."/>
            <person name="Pati A."/>
            <person name="Ivanova N."/>
            <person name="Mavromatis K."/>
            <person name="Chen A."/>
            <person name="Palaniappan K."/>
            <person name="Chertkov O."/>
            <person name="Land M."/>
            <person name="Hauser L."/>
            <person name="Chang Y.J."/>
            <person name="Jeffries C.D."/>
            <person name="Brettin T."/>
            <person name="Detter J.C."/>
            <person name="Han C."/>
            <person name="Rohde M."/>
            <person name="Goker M."/>
            <person name="Bristow J."/>
            <person name="Eisen J.A."/>
            <person name="Markowitz V."/>
            <person name="Hugenholtz P."/>
            <person name="Kyrpides N.C."/>
            <person name="Klenk H.P."/>
        </authorList>
    </citation>
    <scope>NUCLEOTIDE SEQUENCE [LARGE SCALE GENOMIC DNA]</scope>
    <source>
        <strain evidence="13">ATCC BAA-972 / CDC 1076 / CIP 108378 / DSM 44985 / JCM 13578</strain>
    </source>
</reference>
<keyword evidence="6" id="KW-1003">Cell membrane</keyword>
<evidence type="ECO:0000256" key="5">
    <source>
        <dbReference type="ARBA" id="ARBA00023134"/>
    </source>
</evidence>
<dbReference type="Gene3D" id="3.30.300.20">
    <property type="match status" value="1"/>
</dbReference>
<feature type="region of interest" description="Disordered" evidence="9">
    <location>
        <begin position="1"/>
        <end position="20"/>
    </location>
</feature>
<dbReference type="eggNOG" id="COG1159">
    <property type="taxonomic scope" value="Bacteria"/>
</dbReference>
<dbReference type="InterPro" id="IPR030388">
    <property type="entry name" value="G_ERA_dom"/>
</dbReference>
<evidence type="ECO:0000256" key="7">
    <source>
        <dbReference type="PROSITE-ProRule" id="PRU01050"/>
    </source>
</evidence>
<keyword evidence="5 6" id="KW-0342">GTP-binding</keyword>
<name>D6Z7P5_SEGRD</name>
<dbReference type="PROSITE" id="PS51713">
    <property type="entry name" value="G_ERA"/>
    <property type="match status" value="1"/>
</dbReference>
<dbReference type="InterPro" id="IPR005225">
    <property type="entry name" value="Small_GTP-bd"/>
</dbReference>
<dbReference type="Pfam" id="PF01926">
    <property type="entry name" value="MMR_HSR1"/>
    <property type="match status" value="1"/>
</dbReference>